<dbReference type="EMBL" id="BAAAHP010000231">
    <property type="protein sequence ID" value="GAA0901384.1"/>
    <property type="molecule type" value="Genomic_DNA"/>
</dbReference>
<dbReference type="Proteomes" id="UP001499967">
    <property type="component" value="Unassembled WGS sequence"/>
</dbReference>
<evidence type="ECO:0000256" key="1">
    <source>
        <dbReference type="ARBA" id="ARBA00004651"/>
    </source>
</evidence>
<dbReference type="Pfam" id="PF07690">
    <property type="entry name" value="MFS_1"/>
    <property type="match status" value="1"/>
</dbReference>
<dbReference type="InterPro" id="IPR011701">
    <property type="entry name" value="MFS"/>
</dbReference>
<dbReference type="InterPro" id="IPR036259">
    <property type="entry name" value="MFS_trans_sf"/>
</dbReference>
<dbReference type="Gene3D" id="1.20.1720.10">
    <property type="entry name" value="Multidrug resistance protein D"/>
    <property type="match status" value="1"/>
</dbReference>
<dbReference type="NCBIfam" id="TIGR00711">
    <property type="entry name" value="efflux_EmrB"/>
    <property type="match status" value="1"/>
</dbReference>
<feature type="transmembrane region" description="Helical" evidence="8">
    <location>
        <begin position="128"/>
        <end position="148"/>
    </location>
</feature>
<evidence type="ECO:0000256" key="6">
    <source>
        <dbReference type="ARBA" id="ARBA00022989"/>
    </source>
</evidence>
<feature type="transmembrane region" description="Helical" evidence="8">
    <location>
        <begin position="93"/>
        <end position="116"/>
    </location>
</feature>
<evidence type="ECO:0000256" key="4">
    <source>
        <dbReference type="ARBA" id="ARBA00022475"/>
    </source>
</evidence>
<accession>A0ABN1NBU5</accession>
<feature type="transmembrane region" description="Helical" evidence="8">
    <location>
        <begin position="257"/>
        <end position="276"/>
    </location>
</feature>
<comment type="subcellular location">
    <subcellularLocation>
        <location evidence="1">Cell membrane</location>
        <topology evidence="1">Multi-pass membrane protein</topology>
    </subcellularLocation>
</comment>
<feature type="transmembrane region" description="Helical" evidence="8">
    <location>
        <begin position="395"/>
        <end position="414"/>
    </location>
</feature>
<keyword evidence="5 8" id="KW-0812">Transmembrane</keyword>
<keyword evidence="3" id="KW-0813">Transport</keyword>
<dbReference type="InterPro" id="IPR004638">
    <property type="entry name" value="EmrB-like"/>
</dbReference>
<evidence type="ECO:0000256" key="7">
    <source>
        <dbReference type="ARBA" id="ARBA00023136"/>
    </source>
</evidence>
<feature type="transmembrane region" description="Helical" evidence="8">
    <location>
        <begin position="39"/>
        <end position="56"/>
    </location>
</feature>
<feature type="transmembrane region" description="Helical" evidence="8">
    <location>
        <begin position="320"/>
        <end position="337"/>
    </location>
</feature>
<dbReference type="InterPro" id="IPR020846">
    <property type="entry name" value="MFS_dom"/>
</dbReference>
<feature type="transmembrane region" description="Helical" evidence="8">
    <location>
        <begin position="68"/>
        <end position="87"/>
    </location>
</feature>
<keyword evidence="7 8" id="KW-0472">Membrane</keyword>
<feature type="transmembrane region" description="Helical" evidence="8">
    <location>
        <begin position="452"/>
        <end position="478"/>
    </location>
</feature>
<feature type="transmembrane region" description="Helical" evidence="8">
    <location>
        <begin position="154"/>
        <end position="175"/>
    </location>
</feature>
<feature type="transmembrane region" description="Helical" evidence="8">
    <location>
        <begin position="349"/>
        <end position="374"/>
    </location>
</feature>
<organism evidence="10 11">
    <name type="scientific">Pseudonocardia zijingensis</name>
    <dbReference type="NCBI Taxonomy" id="153376"/>
    <lineage>
        <taxon>Bacteria</taxon>
        <taxon>Bacillati</taxon>
        <taxon>Actinomycetota</taxon>
        <taxon>Actinomycetes</taxon>
        <taxon>Pseudonocardiales</taxon>
        <taxon>Pseudonocardiaceae</taxon>
        <taxon>Pseudonocardia</taxon>
    </lineage>
</organism>
<evidence type="ECO:0000259" key="9">
    <source>
        <dbReference type="PROSITE" id="PS50850"/>
    </source>
</evidence>
<sequence>MPLMVVTLGSFLSALDTSSVNVALPSIERALSASADDGRWVSTGYSLAMGVAIPLSKWLGDRIGISRLYVICLAVFTAGSTLCGLAWDIGSMIAFRVLQGVPGGLLGVLGMTLLFATVPREKIGMAMGLYGLGIIVAPGVGPAMGGWFVENSTWQMIFFIKIPIGIAAVVAAWRILPRTGATGRPRFDLWGFVTVAAGLSTLLIATAQGNDWGWTSYPTVILLFASALAFALFVVVENSVETPLLDLGVFRSRPYTIGLLIVVLVTVAMFGSLFYIPQLLLGVMQLDALEAGLVMMPSALVMAAMAPVAGRLYDRFGARLPVFTGLSITALACALMAQVTTDVSEIDIIGWSVLFNLGIGVSMMPAMSVGMNALPPHRIPSGSALNQVAIRSVSALAVAGLGAVLTVLQAQLMVGESDLMPVGPRMPPMLAHAAEEGGVAMQALYGAMRLDVAATAFADMFLVLGGCAAIGALLGLLLPGPKPR</sequence>
<feature type="transmembrane region" description="Helical" evidence="8">
    <location>
        <begin position="187"/>
        <end position="205"/>
    </location>
</feature>
<keyword evidence="11" id="KW-1185">Reference proteome</keyword>
<feature type="domain" description="Major facilitator superfamily (MFS) profile" evidence="9">
    <location>
        <begin position="2"/>
        <end position="483"/>
    </location>
</feature>
<dbReference type="Gene3D" id="1.20.1250.20">
    <property type="entry name" value="MFS general substrate transporter like domains"/>
    <property type="match status" value="1"/>
</dbReference>
<dbReference type="PROSITE" id="PS50850">
    <property type="entry name" value="MFS"/>
    <property type="match status" value="1"/>
</dbReference>
<keyword evidence="6 8" id="KW-1133">Transmembrane helix</keyword>
<protein>
    <submittedName>
        <fullName evidence="10">DHA2 family efflux MFS transporter permease subunit</fullName>
    </submittedName>
</protein>
<keyword evidence="4" id="KW-1003">Cell membrane</keyword>
<dbReference type="PRINTS" id="PR01036">
    <property type="entry name" value="TCRTETB"/>
</dbReference>
<evidence type="ECO:0000256" key="2">
    <source>
        <dbReference type="ARBA" id="ARBA00008537"/>
    </source>
</evidence>
<reference evidence="10 11" key="1">
    <citation type="journal article" date="2019" name="Int. J. Syst. Evol. Microbiol.">
        <title>The Global Catalogue of Microorganisms (GCM) 10K type strain sequencing project: providing services to taxonomists for standard genome sequencing and annotation.</title>
        <authorList>
            <consortium name="The Broad Institute Genomics Platform"/>
            <consortium name="The Broad Institute Genome Sequencing Center for Infectious Disease"/>
            <person name="Wu L."/>
            <person name="Ma J."/>
        </authorList>
    </citation>
    <scope>NUCLEOTIDE SEQUENCE [LARGE SCALE GENOMIC DNA]</scope>
    <source>
        <strain evidence="10 11">JCM 11117</strain>
    </source>
</reference>
<evidence type="ECO:0000256" key="3">
    <source>
        <dbReference type="ARBA" id="ARBA00022448"/>
    </source>
</evidence>
<evidence type="ECO:0000313" key="11">
    <source>
        <dbReference type="Proteomes" id="UP001499967"/>
    </source>
</evidence>
<name>A0ABN1NBU5_9PSEU</name>
<evidence type="ECO:0000256" key="5">
    <source>
        <dbReference type="ARBA" id="ARBA00022692"/>
    </source>
</evidence>
<dbReference type="PANTHER" id="PTHR42718:SF9">
    <property type="entry name" value="MAJOR FACILITATOR SUPERFAMILY MULTIDRUG TRANSPORTER MFSC"/>
    <property type="match status" value="1"/>
</dbReference>
<dbReference type="CDD" id="cd17503">
    <property type="entry name" value="MFS_LmrB_MDR_like"/>
    <property type="match status" value="1"/>
</dbReference>
<proteinExistence type="inferred from homology"/>
<evidence type="ECO:0000313" key="10">
    <source>
        <dbReference type="EMBL" id="GAA0901384.1"/>
    </source>
</evidence>
<feature type="transmembrane region" description="Helical" evidence="8">
    <location>
        <begin position="288"/>
        <end position="308"/>
    </location>
</feature>
<dbReference type="PANTHER" id="PTHR42718">
    <property type="entry name" value="MAJOR FACILITATOR SUPERFAMILY MULTIDRUG TRANSPORTER MFSC"/>
    <property type="match status" value="1"/>
</dbReference>
<gene>
    <name evidence="10" type="ORF">GCM10009559_67940</name>
</gene>
<feature type="transmembrane region" description="Helical" evidence="8">
    <location>
        <begin position="217"/>
        <end position="236"/>
    </location>
</feature>
<dbReference type="SUPFAM" id="SSF103473">
    <property type="entry name" value="MFS general substrate transporter"/>
    <property type="match status" value="1"/>
</dbReference>
<comment type="similarity">
    <text evidence="2">Belongs to the major facilitator superfamily. EmrB family.</text>
</comment>
<evidence type="ECO:0000256" key="8">
    <source>
        <dbReference type="SAM" id="Phobius"/>
    </source>
</evidence>
<comment type="caution">
    <text evidence="10">The sequence shown here is derived from an EMBL/GenBank/DDBJ whole genome shotgun (WGS) entry which is preliminary data.</text>
</comment>